<dbReference type="STRING" id="1561998.A0A1I7UBJ5"/>
<accession>A0A1I7UBJ5</accession>
<proteinExistence type="predicted"/>
<evidence type="ECO:0000313" key="5">
    <source>
        <dbReference type="WBParaSite" id="Csp11.Scaffold629.g7673.t1"/>
    </source>
</evidence>
<protein>
    <submittedName>
        <fullName evidence="5">Nudix hydrolase domain-containing protein</fullName>
    </submittedName>
</protein>
<dbReference type="GO" id="GO:0005634">
    <property type="term" value="C:nucleus"/>
    <property type="evidence" value="ECO:0007669"/>
    <property type="project" value="TreeGrafter"/>
</dbReference>
<feature type="domain" description="Nudix hydrolase" evidence="3">
    <location>
        <begin position="55"/>
        <end position="197"/>
    </location>
</feature>
<dbReference type="Proteomes" id="UP000095282">
    <property type="component" value="Unplaced"/>
</dbReference>
<dbReference type="GO" id="GO:0006753">
    <property type="term" value="P:nucleoside phosphate metabolic process"/>
    <property type="evidence" value="ECO:0007669"/>
    <property type="project" value="TreeGrafter"/>
</dbReference>
<dbReference type="AlphaFoldDB" id="A0A1I7UBJ5"/>
<dbReference type="eggNOG" id="KOG3041">
    <property type="taxonomic scope" value="Eukaryota"/>
</dbReference>
<dbReference type="GO" id="GO:0047631">
    <property type="term" value="F:ADP-ribose diphosphatase activity"/>
    <property type="evidence" value="ECO:0007669"/>
    <property type="project" value="TreeGrafter"/>
</dbReference>
<name>A0A1I7UBJ5_9PELO</name>
<dbReference type="PROSITE" id="PS51462">
    <property type="entry name" value="NUDIX"/>
    <property type="match status" value="1"/>
</dbReference>
<evidence type="ECO:0000256" key="2">
    <source>
        <dbReference type="SAM" id="MobiDB-lite"/>
    </source>
</evidence>
<keyword evidence="1" id="KW-0378">Hydrolase</keyword>
<dbReference type="InterPro" id="IPR000086">
    <property type="entry name" value="NUDIX_hydrolase_dom"/>
</dbReference>
<feature type="region of interest" description="Disordered" evidence="2">
    <location>
        <begin position="36"/>
        <end position="55"/>
    </location>
</feature>
<dbReference type="GO" id="GO:0019693">
    <property type="term" value="P:ribose phosphate metabolic process"/>
    <property type="evidence" value="ECO:0007669"/>
    <property type="project" value="TreeGrafter"/>
</dbReference>
<evidence type="ECO:0000256" key="1">
    <source>
        <dbReference type="ARBA" id="ARBA00022801"/>
    </source>
</evidence>
<dbReference type="PANTHER" id="PTHR11839:SF1">
    <property type="entry name" value="ADP-SUGAR PYROPHOSPHATASE"/>
    <property type="match status" value="1"/>
</dbReference>
<reference evidence="5" key="1">
    <citation type="submission" date="2016-11" db="UniProtKB">
        <authorList>
            <consortium name="WormBaseParasite"/>
        </authorList>
    </citation>
    <scope>IDENTIFICATION</scope>
</reference>
<dbReference type="SUPFAM" id="SSF55811">
    <property type="entry name" value="Nudix"/>
    <property type="match status" value="1"/>
</dbReference>
<sequence>MNGSENPDCPYELTNNEVVWSGRWMQTRRVQFKPKTGGQQGVWESAHRNTTPSTAPAAGVSVIARVRKEGKVFVVLIKQYRIPCRKMVLELPAGLIDEGETAVQAGTRELLEETGYTYGKVVMETKICYLDPGLTDDSQCLVVVDVDVDAPENQNPVQQLESDESIEVVLVEQSKLMDYISDLDQSVIIVEGTLLAYAMGLRLATL</sequence>
<dbReference type="CDD" id="cd18888">
    <property type="entry name" value="NUDIX_ADPRase_Nudt5"/>
    <property type="match status" value="1"/>
</dbReference>
<dbReference type="WBParaSite" id="Csp11.Scaffold629.g7673.t1">
    <property type="protein sequence ID" value="Csp11.Scaffold629.g7673.t1"/>
    <property type="gene ID" value="Csp11.Scaffold629.g7673"/>
</dbReference>
<keyword evidence="4" id="KW-1185">Reference proteome</keyword>
<dbReference type="Gene3D" id="3.90.79.10">
    <property type="entry name" value="Nucleoside Triphosphate Pyrophosphohydrolase"/>
    <property type="match status" value="1"/>
</dbReference>
<dbReference type="Pfam" id="PF00293">
    <property type="entry name" value="NUDIX"/>
    <property type="match status" value="1"/>
</dbReference>
<evidence type="ECO:0000259" key="3">
    <source>
        <dbReference type="PROSITE" id="PS51462"/>
    </source>
</evidence>
<dbReference type="InterPro" id="IPR015797">
    <property type="entry name" value="NUDIX_hydrolase-like_dom_sf"/>
</dbReference>
<organism evidence="4 5">
    <name type="scientific">Caenorhabditis tropicalis</name>
    <dbReference type="NCBI Taxonomy" id="1561998"/>
    <lineage>
        <taxon>Eukaryota</taxon>
        <taxon>Metazoa</taxon>
        <taxon>Ecdysozoa</taxon>
        <taxon>Nematoda</taxon>
        <taxon>Chromadorea</taxon>
        <taxon>Rhabditida</taxon>
        <taxon>Rhabditina</taxon>
        <taxon>Rhabditomorpha</taxon>
        <taxon>Rhabditoidea</taxon>
        <taxon>Rhabditidae</taxon>
        <taxon>Peloderinae</taxon>
        <taxon>Caenorhabditis</taxon>
    </lineage>
</organism>
<evidence type="ECO:0000313" key="4">
    <source>
        <dbReference type="Proteomes" id="UP000095282"/>
    </source>
</evidence>
<dbReference type="PANTHER" id="PTHR11839">
    <property type="entry name" value="UDP/ADP-SUGAR PYROPHOSPHATASE"/>
    <property type="match status" value="1"/>
</dbReference>